<dbReference type="EMBL" id="CH473952">
    <property type="protein sequence ID" value="EDL81991.1"/>
    <property type="molecule type" value="Genomic_DNA"/>
</dbReference>
<proteinExistence type="predicted"/>
<evidence type="ECO:0000313" key="2">
    <source>
        <dbReference type="Proteomes" id="UP000234681"/>
    </source>
</evidence>
<evidence type="ECO:0000313" key="1">
    <source>
        <dbReference type="EMBL" id="EDL81991.1"/>
    </source>
</evidence>
<accession>A6HV55</accession>
<name>A6HV55_RAT</name>
<gene>
    <name evidence="1" type="ORF">rCG_28697</name>
</gene>
<dbReference type="AlphaFoldDB" id="A6HV55"/>
<organism evidence="1 2">
    <name type="scientific">Rattus norvegicus</name>
    <name type="common">Rat</name>
    <dbReference type="NCBI Taxonomy" id="10116"/>
    <lineage>
        <taxon>Eukaryota</taxon>
        <taxon>Metazoa</taxon>
        <taxon>Chordata</taxon>
        <taxon>Craniata</taxon>
        <taxon>Vertebrata</taxon>
        <taxon>Euteleostomi</taxon>
        <taxon>Mammalia</taxon>
        <taxon>Eutheria</taxon>
        <taxon>Euarchontoglires</taxon>
        <taxon>Glires</taxon>
        <taxon>Rodentia</taxon>
        <taxon>Myomorpha</taxon>
        <taxon>Muroidea</taxon>
        <taxon>Muridae</taxon>
        <taxon>Murinae</taxon>
        <taxon>Rattus</taxon>
    </lineage>
</organism>
<protein>
    <submittedName>
        <fullName evidence="1">RCG28697</fullName>
    </submittedName>
</protein>
<reference evidence="2" key="1">
    <citation type="submission" date="2005-09" db="EMBL/GenBank/DDBJ databases">
        <authorList>
            <person name="Mural R.J."/>
            <person name="Li P.W."/>
            <person name="Adams M.D."/>
            <person name="Amanatides P.G."/>
            <person name="Baden-Tillson H."/>
            <person name="Barnstead M."/>
            <person name="Chin S.H."/>
            <person name="Dew I."/>
            <person name="Evans C.A."/>
            <person name="Ferriera S."/>
            <person name="Flanigan M."/>
            <person name="Fosler C."/>
            <person name="Glodek A."/>
            <person name="Gu Z."/>
            <person name="Holt R.A."/>
            <person name="Jennings D."/>
            <person name="Kraft C.L."/>
            <person name="Lu F."/>
            <person name="Nguyen T."/>
            <person name="Nusskern D.R."/>
            <person name="Pfannkoch C.M."/>
            <person name="Sitter C."/>
            <person name="Sutton G.G."/>
            <person name="Venter J.C."/>
            <person name="Wang Z."/>
            <person name="Woodage T."/>
            <person name="Zheng X.H."/>
            <person name="Zhong F."/>
        </authorList>
    </citation>
    <scope>NUCLEOTIDE SEQUENCE [LARGE SCALE GENOMIC DNA]</scope>
    <source>
        <strain>BN</strain>
        <strain evidence="2">Sprague-Dawley</strain>
    </source>
</reference>
<sequence length="39" mass="4519">MKDISGGCQKIIEMSEPEKGQPNVYQQIRLMFKSDKTFL</sequence>
<dbReference type="Proteomes" id="UP000234681">
    <property type="component" value="Chromosome 2"/>
</dbReference>